<dbReference type="AlphaFoldDB" id="A0AAN7C0C1"/>
<keyword evidence="2" id="KW-1185">Reference proteome</keyword>
<reference evidence="1" key="1">
    <citation type="journal article" date="2023" name="Mol. Phylogenet. Evol.">
        <title>Genome-scale phylogeny and comparative genomics of the fungal order Sordariales.</title>
        <authorList>
            <person name="Hensen N."/>
            <person name="Bonometti L."/>
            <person name="Westerberg I."/>
            <person name="Brannstrom I.O."/>
            <person name="Guillou S."/>
            <person name="Cros-Aarteil S."/>
            <person name="Calhoun S."/>
            <person name="Haridas S."/>
            <person name="Kuo A."/>
            <person name="Mondo S."/>
            <person name="Pangilinan J."/>
            <person name="Riley R."/>
            <person name="LaButti K."/>
            <person name="Andreopoulos B."/>
            <person name="Lipzen A."/>
            <person name="Chen C."/>
            <person name="Yan M."/>
            <person name="Daum C."/>
            <person name="Ng V."/>
            <person name="Clum A."/>
            <person name="Steindorff A."/>
            <person name="Ohm R.A."/>
            <person name="Martin F."/>
            <person name="Silar P."/>
            <person name="Natvig D.O."/>
            <person name="Lalanne C."/>
            <person name="Gautier V."/>
            <person name="Ament-Velasquez S.L."/>
            <person name="Kruys A."/>
            <person name="Hutchinson M.I."/>
            <person name="Powell A.J."/>
            <person name="Barry K."/>
            <person name="Miller A.N."/>
            <person name="Grigoriev I.V."/>
            <person name="Debuchy R."/>
            <person name="Gladieux P."/>
            <person name="Hiltunen Thoren M."/>
            <person name="Johannesson H."/>
        </authorList>
    </citation>
    <scope>NUCLEOTIDE SEQUENCE</scope>
    <source>
        <strain evidence="1">CBS 532.94</strain>
    </source>
</reference>
<proteinExistence type="predicted"/>
<name>A0AAN7C0C1_9PEZI</name>
<evidence type="ECO:0000313" key="1">
    <source>
        <dbReference type="EMBL" id="KAK4232905.1"/>
    </source>
</evidence>
<organism evidence="1 2">
    <name type="scientific">Achaetomium macrosporum</name>
    <dbReference type="NCBI Taxonomy" id="79813"/>
    <lineage>
        <taxon>Eukaryota</taxon>
        <taxon>Fungi</taxon>
        <taxon>Dikarya</taxon>
        <taxon>Ascomycota</taxon>
        <taxon>Pezizomycotina</taxon>
        <taxon>Sordariomycetes</taxon>
        <taxon>Sordariomycetidae</taxon>
        <taxon>Sordariales</taxon>
        <taxon>Chaetomiaceae</taxon>
        <taxon>Achaetomium</taxon>
    </lineage>
</organism>
<evidence type="ECO:0000313" key="2">
    <source>
        <dbReference type="Proteomes" id="UP001303760"/>
    </source>
</evidence>
<sequence length="109" mass="11692">SFELAPPGSAAPGGIKFISSSSNTMEGWWTATDGSVHDAYFYDGMQHGFNRYQLAAAGSARPGGAISALTRISTSMEVFYEGASGTVNDQYWYQPSEALPFCNYKDATV</sequence>
<feature type="non-terminal residue" evidence="1">
    <location>
        <position position="1"/>
    </location>
</feature>
<reference evidence="1" key="2">
    <citation type="submission" date="2023-05" db="EMBL/GenBank/DDBJ databases">
        <authorList>
            <consortium name="Lawrence Berkeley National Laboratory"/>
            <person name="Steindorff A."/>
            <person name="Hensen N."/>
            <person name="Bonometti L."/>
            <person name="Westerberg I."/>
            <person name="Brannstrom I.O."/>
            <person name="Guillou S."/>
            <person name="Cros-Aarteil S."/>
            <person name="Calhoun S."/>
            <person name="Haridas S."/>
            <person name="Kuo A."/>
            <person name="Mondo S."/>
            <person name="Pangilinan J."/>
            <person name="Riley R."/>
            <person name="Labutti K."/>
            <person name="Andreopoulos B."/>
            <person name="Lipzen A."/>
            <person name="Chen C."/>
            <person name="Yanf M."/>
            <person name="Daum C."/>
            <person name="Ng V."/>
            <person name="Clum A."/>
            <person name="Ohm R."/>
            <person name="Martin F."/>
            <person name="Silar P."/>
            <person name="Natvig D."/>
            <person name="Lalanne C."/>
            <person name="Gautier V."/>
            <person name="Ament-Velasquez S.L."/>
            <person name="Kruys A."/>
            <person name="Hutchinson M.I."/>
            <person name="Powell A.J."/>
            <person name="Barry K."/>
            <person name="Miller A.N."/>
            <person name="Grigoriev I.V."/>
            <person name="Debuchy R."/>
            <person name="Gladieux P."/>
            <person name="Thoren M.H."/>
            <person name="Johannesson H."/>
        </authorList>
    </citation>
    <scope>NUCLEOTIDE SEQUENCE</scope>
    <source>
        <strain evidence="1">CBS 532.94</strain>
    </source>
</reference>
<protein>
    <submittedName>
        <fullName evidence="1">Uncharacterized protein</fullName>
    </submittedName>
</protein>
<gene>
    <name evidence="1" type="ORF">C8A03DRAFT_19914</name>
</gene>
<dbReference type="Gene3D" id="2.120.10.70">
    <property type="entry name" value="Fucose-specific lectin"/>
    <property type="match status" value="1"/>
</dbReference>
<dbReference type="EMBL" id="MU860783">
    <property type="protein sequence ID" value="KAK4232905.1"/>
    <property type="molecule type" value="Genomic_DNA"/>
</dbReference>
<dbReference type="Proteomes" id="UP001303760">
    <property type="component" value="Unassembled WGS sequence"/>
</dbReference>
<comment type="caution">
    <text evidence="1">The sequence shown here is derived from an EMBL/GenBank/DDBJ whole genome shotgun (WGS) entry which is preliminary data.</text>
</comment>
<accession>A0AAN7C0C1</accession>